<dbReference type="CDD" id="cd02440">
    <property type="entry name" value="AdoMet_MTases"/>
    <property type="match status" value="1"/>
</dbReference>
<comment type="caution">
    <text evidence="13">The sequence shown here is derived from an EMBL/GenBank/DDBJ whole genome shotgun (WGS) entry which is preliminary data.</text>
</comment>
<evidence type="ECO:0000256" key="3">
    <source>
        <dbReference type="ARBA" id="ARBA00011890"/>
    </source>
</evidence>
<evidence type="ECO:0000313" key="14">
    <source>
        <dbReference type="Proteomes" id="UP001501710"/>
    </source>
</evidence>
<dbReference type="GO" id="GO:0032259">
    <property type="term" value="P:methylation"/>
    <property type="evidence" value="ECO:0007669"/>
    <property type="project" value="UniProtKB-KW"/>
</dbReference>
<evidence type="ECO:0000256" key="10">
    <source>
        <dbReference type="ARBA" id="ARBA00031323"/>
    </source>
</evidence>
<sequence>MRAPGWHQLDIAFPDRVTAATVAAHDLLPALDAAQDDGHLQDWWFLRKSSWRLRYRADAPDTAAIPDLLNKLTASGRINGWTAGIYEPETTAFGGEAAMDVAHTLFHHDSRHILMRTAQNAAPAIGQRETTVLLCSAMFRAAGLDWYEQGDVWQKVVELRPLASTTIDPVRAAVLRRSMQLLMTADPRDLPIQDGDHAFNDQCGWLAAFVQAGRDLAGLARQGRLSRGLRAVLAHHVIFHGNRASVSTTEQGILARLAANAVFDTDTDDSSTPITPTTKVIPMTTLSDEGSLLSADQLRDALTDRLRERDVLRSARAEAAFRRTPRHLFLPGLPLDQAYADKPIYTKTDENGVNISAASEPWMVAAMLDQLDAQPGERILEAGAGTGYNAAIMAAIVGDSGRVTTIDVDEDLVTSAREHLTAAAITNVDVILGDGALGHPARAPYDRLIATVGAYDVPTAWLDQLAPGGRLIVPLRLRGTNSRSITFERSDSGWRSRDSRLAVFMPLRGIGDDARHYLHLTPEQDVTLQIHKDQTVDDAAITDVLQTERHETWTGVLFPPAVPFEWMELWLCLRLDNALMRMNVHPQAKERLGLTPMFGWGAMATVDDHDLAYLTIRPAPPSADGGKLYEVGVIGHGPNSHRLADQVSEEIRTWDTHYRSRSVHFELQDTTAPADPAAGRFVLDRPHHPITITWE</sequence>
<comment type="similarity">
    <text evidence="2">Belongs to the methyltransferase superfamily. L-isoaspartyl/D-aspartyl protein methyltransferase family.</text>
</comment>
<dbReference type="SUPFAM" id="SSF53335">
    <property type="entry name" value="S-adenosyl-L-methionine-dependent methyltransferases"/>
    <property type="match status" value="1"/>
</dbReference>
<dbReference type="PANTHER" id="PTHR11579">
    <property type="entry name" value="PROTEIN-L-ISOASPARTATE O-METHYLTRANSFERASE"/>
    <property type="match status" value="1"/>
</dbReference>
<keyword evidence="6 13" id="KW-0489">Methyltransferase</keyword>
<feature type="domain" description="Thiopeptide-type bacteriocin biosynthesis" evidence="12">
    <location>
        <begin position="6"/>
        <end position="261"/>
    </location>
</feature>
<keyword evidence="5" id="KW-0963">Cytoplasm</keyword>
<dbReference type="Pfam" id="PF01135">
    <property type="entry name" value="PCMT"/>
    <property type="match status" value="1"/>
</dbReference>
<evidence type="ECO:0000259" key="12">
    <source>
        <dbReference type="Pfam" id="PF14028"/>
    </source>
</evidence>
<evidence type="ECO:0000256" key="1">
    <source>
        <dbReference type="ARBA" id="ARBA00004496"/>
    </source>
</evidence>
<dbReference type="InterPro" id="IPR029063">
    <property type="entry name" value="SAM-dependent_MTases_sf"/>
</dbReference>
<dbReference type="GO" id="GO:0008168">
    <property type="term" value="F:methyltransferase activity"/>
    <property type="evidence" value="ECO:0007669"/>
    <property type="project" value="UniProtKB-KW"/>
</dbReference>
<organism evidence="13 14">
    <name type="scientific">Actinomadura meridiana</name>
    <dbReference type="NCBI Taxonomy" id="559626"/>
    <lineage>
        <taxon>Bacteria</taxon>
        <taxon>Bacillati</taxon>
        <taxon>Actinomycetota</taxon>
        <taxon>Actinomycetes</taxon>
        <taxon>Streptosporangiales</taxon>
        <taxon>Thermomonosporaceae</taxon>
        <taxon>Actinomadura</taxon>
    </lineage>
</organism>
<evidence type="ECO:0000313" key="13">
    <source>
        <dbReference type="EMBL" id="GAA4242295.1"/>
    </source>
</evidence>
<dbReference type="NCBIfam" id="TIGR03891">
    <property type="entry name" value="thiopep_ocin"/>
    <property type="match status" value="1"/>
</dbReference>
<dbReference type="Pfam" id="PF14028">
    <property type="entry name" value="Lant_dehydr_C"/>
    <property type="match status" value="1"/>
</dbReference>
<proteinExistence type="inferred from homology"/>
<comment type="subcellular location">
    <subcellularLocation>
        <location evidence="1">Cytoplasm</location>
    </subcellularLocation>
</comment>
<evidence type="ECO:0000256" key="9">
    <source>
        <dbReference type="ARBA" id="ARBA00030757"/>
    </source>
</evidence>
<evidence type="ECO:0000256" key="8">
    <source>
        <dbReference type="ARBA" id="ARBA00022691"/>
    </source>
</evidence>
<dbReference type="Gene3D" id="3.40.50.150">
    <property type="entry name" value="Vaccinia Virus protein VP39"/>
    <property type="match status" value="1"/>
</dbReference>
<evidence type="ECO:0000256" key="2">
    <source>
        <dbReference type="ARBA" id="ARBA00005369"/>
    </source>
</evidence>
<dbReference type="InterPro" id="IPR027573">
    <property type="entry name" value="Methyltran_FxLD"/>
</dbReference>
<evidence type="ECO:0000256" key="4">
    <source>
        <dbReference type="ARBA" id="ARBA00013346"/>
    </source>
</evidence>
<evidence type="ECO:0000256" key="7">
    <source>
        <dbReference type="ARBA" id="ARBA00022679"/>
    </source>
</evidence>
<keyword evidence="7" id="KW-0808">Transferase</keyword>
<dbReference type="PANTHER" id="PTHR11579:SF0">
    <property type="entry name" value="PROTEIN-L-ISOASPARTATE(D-ASPARTATE) O-METHYLTRANSFERASE"/>
    <property type="match status" value="1"/>
</dbReference>
<evidence type="ECO:0000256" key="6">
    <source>
        <dbReference type="ARBA" id="ARBA00022603"/>
    </source>
</evidence>
<evidence type="ECO:0000256" key="11">
    <source>
        <dbReference type="ARBA" id="ARBA00031350"/>
    </source>
</evidence>
<keyword evidence="14" id="KW-1185">Reference proteome</keyword>
<protein>
    <recommendedName>
        <fullName evidence="4">Protein-L-isoaspartate O-methyltransferase</fullName>
        <ecNumber evidence="3">2.1.1.77</ecNumber>
    </recommendedName>
    <alternativeName>
        <fullName evidence="11">L-isoaspartyl protein carboxyl methyltransferase</fullName>
    </alternativeName>
    <alternativeName>
        <fullName evidence="9">Protein L-isoaspartyl methyltransferase</fullName>
    </alternativeName>
    <alternativeName>
        <fullName evidence="10">Protein-beta-aspartate methyltransferase</fullName>
    </alternativeName>
</protein>
<dbReference type="RefSeq" id="WP_344907709.1">
    <property type="nucleotide sequence ID" value="NZ_BAABAS010000031.1"/>
</dbReference>
<gene>
    <name evidence="13" type="primary">fxlM_2</name>
    <name evidence="13" type="ORF">GCM10022254_74780</name>
</gene>
<dbReference type="EC" id="2.1.1.77" evidence="3"/>
<accession>A0ABP8CS64</accession>
<dbReference type="InterPro" id="IPR023809">
    <property type="entry name" value="Thiopep_bacteriocin_synth_dom"/>
</dbReference>
<dbReference type="NCBIfam" id="TIGR04364">
    <property type="entry name" value="methyltran_FxLD"/>
    <property type="match status" value="1"/>
</dbReference>
<dbReference type="EMBL" id="BAABAS010000031">
    <property type="protein sequence ID" value="GAA4242295.1"/>
    <property type="molecule type" value="Genomic_DNA"/>
</dbReference>
<name>A0ABP8CS64_9ACTN</name>
<keyword evidence="8" id="KW-0949">S-adenosyl-L-methionine</keyword>
<reference evidence="14" key="1">
    <citation type="journal article" date="2019" name="Int. J. Syst. Evol. Microbiol.">
        <title>The Global Catalogue of Microorganisms (GCM) 10K type strain sequencing project: providing services to taxonomists for standard genome sequencing and annotation.</title>
        <authorList>
            <consortium name="The Broad Institute Genomics Platform"/>
            <consortium name="The Broad Institute Genome Sequencing Center for Infectious Disease"/>
            <person name="Wu L."/>
            <person name="Ma J."/>
        </authorList>
    </citation>
    <scope>NUCLEOTIDE SEQUENCE [LARGE SCALE GENOMIC DNA]</scope>
    <source>
        <strain evidence="14">JCM 17440</strain>
    </source>
</reference>
<evidence type="ECO:0000256" key="5">
    <source>
        <dbReference type="ARBA" id="ARBA00022490"/>
    </source>
</evidence>
<dbReference type="Proteomes" id="UP001501710">
    <property type="component" value="Unassembled WGS sequence"/>
</dbReference>
<dbReference type="InterPro" id="IPR000682">
    <property type="entry name" value="PCMT"/>
</dbReference>